<keyword evidence="2" id="KW-1185">Reference proteome</keyword>
<dbReference type="OrthoDB" id="127802at2759"/>
<feature type="non-terminal residue" evidence="1">
    <location>
        <position position="156"/>
    </location>
</feature>
<comment type="caution">
    <text evidence="1">The sequence shown here is derived from an EMBL/GenBank/DDBJ whole genome shotgun (WGS) entry which is preliminary data.</text>
</comment>
<dbReference type="Proteomes" id="UP000237271">
    <property type="component" value="Unassembled WGS sequence"/>
</dbReference>
<gene>
    <name evidence="1" type="ORF">PHPALM_18467</name>
</gene>
<evidence type="ECO:0000313" key="2">
    <source>
        <dbReference type="Proteomes" id="UP000237271"/>
    </source>
</evidence>
<sequence>MGKQREIEVITTSALTLWSISAEFSLVSPYLTTSSQIQRLLNVAEYTSPVLDSTDEALLFNATFYPEEVFEVDWSKHIKASDILHQSALHRGCVKHKNSVIPWTFGRSEQNDMSELVNQSDPMLLDKLRKCPDVDILLPDHLRNFGYCEDAAAYTT</sequence>
<dbReference type="AlphaFoldDB" id="A0A2P4XJN5"/>
<name>A0A2P4XJN5_9STRA</name>
<protein>
    <submittedName>
        <fullName evidence="1">Uncharacterized protein</fullName>
    </submittedName>
</protein>
<organism evidence="1 2">
    <name type="scientific">Phytophthora palmivora</name>
    <dbReference type="NCBI Taxonomy" id="4796"/>
    <lineage>
        <taxon>Eukaryota</taxon>
        <taxon>Sar</taxon>
        <taxon>Stramenopiles</taxon>
        <taxon>Oomycota</taxon>
        <taxon>Peronosporomycetes</taxon>
        <taxon>Peronosporales</taxon>
        <taxon>Peronosporaceae</taxon>
        <taxon>Phytophthora</taxon>
    </lineage>
</organism>
<proteinExistence type="predicted"/>
<dbReference type="EMBL" id="NCKW01009923">
    <property type="protein sequence ID" value="POM65771.1"/>
    <property type="molecule type" value="Genomic_DNA"/>
</dbReference>
<evidence type="ECO:0000313" key="1">
    <source>
        <dbReference type="EMBL" id="POM65771.1"/>
    </source>
</evidence>
<accession>A0A2P4XJN5</accession>
<reference evidence="1 2" key="1">
    <citation type="journal article" date="2017" name="Genome Biol. Evol.">
        <title>Phytophthora megakarya and P. palmivora, closely related causal agents of cacao black pod rot, underwent increases in genome sizes and gene numbers by different mechanisms.</title>
        <authorList>
            <person name="Ali S.S."/>
            <person name="Shao J."/>
            <person name="Lary D.J."/>
            <person name="Kronmiller B."/>
            <person name="Shen D."/>
            <person name="Strem M.D."/>
            <person name="Amoako-Attah I."/>
            <person name="Akrofi A.Y."/>
            <person name="Begoude B.A."/>
            <person name="Ten Hoopen G.M."/>
            <person name="Coulibaly K."/>
            <person name="Kebe B.I."/>
            <person name="Melnick R.L."/>
            <person name="Guiltinan M.J."/>
            <person name="Tyler B.M."/>
            <person name="Meinhardt L.W."/>
            <person name="Bailey B.A."/>
        </authorList>
    </citation>
    <scope>NUCLEOTIDE SEQUENCE [LARGE SCALE GENOMIC DNA]</scope>
    <source>
        <strain evidence="2">sbr112.9</strain>
    </source>
</reference>